<dbReference type="GO" id="GO:0006310">
    <property type="term" value="P:DNA recombination"/>
    <property type="evidence" value="ECO:0007669"/>
    <property type="project" value="TreeGrafter"/>
</dbReference>
<dbReference type="SMART" id="SM00487">
    <property type="entry name" value="DEXDc"/>
    <property type="match status" value="1"/>
</dbReference>
<dbReference type="Gene3D" id="3.40.50.300">
    <property type="entry name" value="P-loop containing nucleotide triphosphate hydrolases"/>
    <property type="match status" value="2"/>
</dbReference>
<keyword evidence="12" id="KW-1185">Reference proteome</keyword>
<dbReference type="GO" id="GO:0005524">
    <property type="term" value="F:ATP binding"/>
    <property type="evidence" value="ECO:0007669"/>
    <property type="project" value="UniProtKB-KW"/>
</dbReference>
<dbReference type="GO" id="GO:0005737">
    <property type="term" value="C:cytoplasm"/>
    <property type="evidence" value="ECO:0007669"/>
    <property type="project" value="TreeGrafter"/>
</dbReference>
<protein>
    <recommendedName>
        <fullName evidence="7">DNA 3'-5' helicase</fullName>
        <ecNumber evidence="7">5.6.2.4</ecNumber>
    </recommendedName>
</protein>
<dbReference type="EC" id="5.6.2.4" evidence="7"/>
<dbReference type="GO" id="GO:0016787">
    <property type="term" value="F:hydrolase activity"/>
    <property type="evidence" value="ECO:0007669"/>
    <property type="project" value="UniProtKB-KW"/>
</dbReference>
<dbReference type="OrthoDB" id="10261556at2759"/>
<reference evidence="11" key="1">
    <citation type="submission" date="2020-11" db="EMBL/GenBank/DDBJ databases">
        <authorList>
            <consortium name="DOE Joint Genome Institute"/>
            <person name="Ahrendt S."/>
            <person name="Riley R."/>
            <person name="Andreopoulos W."/>
            <person name="Labutti K."/>
            <person name="Pangilinan J."/>
            <person name="Ruiz-Duenas F.J."/>
            <person name="Barrasa J.M."/>
            <person name="Sanchez-Garcia M."/>
            <person name="Camarero S."/>
            <person name="Miyauchi S."/>
            <person name="Serrano A."/>
            <person name="Linde D."/>
            <person name="Babiker R."/>
            <person name="Drula E."/>
            <person name="Ayuso-Fernandez I."/>
            <person name="Pacheco R."/>
            <person name="Padilla G."/>
            <person name="Ferreira P."/>
            <person name="Barriuso J."/>
            <person name="Kellner H."/>
            <person name="Castanera R."/>
            <person name="Alfaro M."/>
            <person name="Ramirez L."/>
            <person name="Pisabarro A.G."/>
            <person name="Kuo A."/>
            <person name="Tritt A."/>
            <person name="Lipzen A."/>
            <person name="He G."/>
            <person name="Yan M."/>
            <person name="Ng V."/>
            <person name="Cullen D."/>
            <person name="Martin F."/>
            <person name="Rosso M.-N."/>
            <person name="Henrissat B."/>
            <person name="Hibbett D."/>
            <person name="Martinez A.T."/>
            <person name="Grigoriev I.V."/>
        </authorList>
    </citation>
    <scope>NUCLEOTIDE SEQUENCE</scope>
    <source>
        <strain evidence="11">AH 40177</strain>
    </source>
</reference>
<feature type="domain" description="Helicase C-terminal" evidence="10">
    <location>
        <begin position="280"/>
        <end position="433"/>
    </location>
</feature>
<evidence type="ECO:0000259" key="9">
    <source>
        <dbReference type="PROSITE" id="PS51192"/>
    </source>
</evidence>
<keyword evidence="5" id="KW-0413">Isomerase</keyword>
<dbReference type="PANTHER" id="PTHR13710">
    <property type="entry name" value="DNA HELICASE RECQ FAMILY MEMBER"/>
    <property type="match status" value="1"/>
</dbReference>
<feature type="region of interest" description="Disordered" evidence="8">
    <location>
        <begin position="1"/>
        <end position="30"/>
    </location>
</feature>
<dbReference type="SMART" id="SM00490">
    <property type="entry name" value="HELICc"/>
    <property type="match status" value="1"/>
</dbReference>
<name>A0A9P5TWL8_9AGAR</name>
<evidence type="ECO:0000313" key="12">
    <source>
        <dbReference type="Proteomes" id="UP000772434"/>
    </source>
</evidence>
<dbReference type="PANTHER" id="PTHR13710:SF105">
    <property type="entry name" value="ATP-DEPENDENT DNA HELICASE Q1"/>
    <property type="match status" value="1"/>
</dbReference>
<dbReference type="Pfam" id="PF00270">
    <property type="entry name" value="DEAD"/>
    <property type="match status" value="1"/>
</dbReference>
<sequence length="655" mass="73002">MTLPRNASHKNAYGKEKRSQLKKNTTEEIPTKALTQKELESLDDNIKQQVHQDFVLKDFQRAATRAQLQRKDTLVHAHTGAGKTAIVAAPHAHPKSKGKVTFLVSPLIALQDEQAEAFRDEYHLSAIAINSSHGGLTAKNMEDICTGKYQIVVISPEMMLTKRFTKQVIKNKHLTQRVLSIVIDEAHVISHWGSGFRKKYGELGVLRTLLPNGVPFVALSATLPSRVRDDILTKLQFSQEENGFVDINIGNDRPNVSLVARAIQHPMNTFKDLDFVIPPNITQVKDIPKTFIYSDDIPSGPEIVDHLEKLLPKDLQGLGIIRPFSAVFSRKYRQAVMKQFKAGTVRVLVCTDAAGMGCNIPDIDVVVQWKLPGTLSMFIQRAGRAARARGRKGLAVLLVERSAYALDCERLVEVAEIKSSEGDASKYKGRGKGKGKAYEGNRARTTGEYMKGTAKNFAQSRGANRGSCDGKFDIHPQKGWNPSVDRRSKDEGLLSFVQTGCCRRQILTRVYANKTPGLDCCDICVPELLSRTRPGKHKAQARATPINKGEPHKPTIKKLYQWRAAVWKDHHSLAIWPASSILSNAHAQLLASVGSLPSFERLKQLVGIQWGWWDKYGDSLWQMLEGLEIPFVPIGNSTFIDIHGQFKLRYDTAVN</sequence>
<dbReference type="GO" id="GO:0005694">
    <property type="term" value="C:chromosome"/>
    <property type="evidence" value="ECO:0007669"/>
    <property type="project" value="TreeGrafter"/>
</dbReference>
<evidence type="ECO:0000313" key="11">
    <source>
        <dbReference type="EMBL" id="KAF9024003.1"/>
    </source>
</evidence>
<evidence type="ECO:0000256" key="6">
    <source>
        <dbReference type="ARBA" id="ARBA00034617"/>
    </source>
</evidence>
<evidence type="ECO:0000259" key="10">
    <source>
        <dbReference type="PROSITE" id="PS51194"/>
    </source>
</evidence>
<keyword evidence="4" id="KW-0238">DNA-binding</keyword>
<accession>A0A9P5TWL8</accession>
<dbReference type="SUPFAM" id="SSF52540">
    <property type="entry name" value="P-loop containing nucleoside triphosphate hydrolases"/>
    <property type="match status" value="1"/>
</dbReference>
<comment type="catalytic activity">
    <reaction evidence="6">
        <text>Couples ATP hydrolysis with the unwinding of duplex DNA by translocating in the 3'-5' direction.</text>
        <dbReference type="EC" id="5.6.2.4"/>
    </reaction>
</comment>
<keyword evidence="2" id="KW-0547">Nucleotide-binding</keyword>
<proteinExistence type="inferred from homology"/>
<dbReference type="InterPro" id="IPR001650">
    <property type="entry name" value="Helicase_C-like"/>
</dbReference>
<evidence type="ECO:0000256" key="5">
    <source>
        <dbReference type="ARBA" id="ARBA00023235"/>
    </source>
</evidence>
<dbReference type="EMBL" id="JADNRY010000934">
    <property type="protein sequence ID" value="KAF9024003.1"/>
    <property type="molecule type" value="Genomic_DNA"/>
</dbReference>
<evidence type="ECO:0000256" key="3">
    <source>
        <dbReference type="ARBA" id="ARBA00022840"/>
    </source>
</evidence>
<dbReference type="PROSITE" id="PS51194">
    <property type="entry name" value="HELICASE_CTER"/>
    <property type="match status" value="1"/>
</dbReference>
<evidence type="ECO:0000256" key="4">
    <source>
        <dbReference type="ARBA" id="ARBA00023125"/>
    </source>
</evidence>
<dbReference type="Proteomes" id="UP000772434">
    <property type="component" value="Unassembled WGS sequence"/>
</dbReference>
<dbReference type="GO" id="GO:0043138">
    <property type="term" value="F:3'-5' DNA helicase activity"/>
    <property type="evidence" value="ECO:0007669"/>
    <property type="project" value="UniProtKB-EC"/>
</dbReference>
<dbReference type="InterPro" id="IPR027417">
    <property type="entry name" value="P-loop_NTPase"/>
</dbReference>
<feature type="compositionally biased region" description="Basic and acidic residues" evidence="8">
    <location>
        <begin position="13"/>
        <end position="30"/>
    </location>
</feature>
<dbReference type="AlphaFoldDB" id="A0A9P5TWL8"/>
<dbReference type="InterPro" id="IPR014001">
    <property type="entry name" value="Helicase_ATP-bd"/>
</dbReference>
<dbReference type="GO" id="GO:0003677">
    <property type="term" value="F:DNA binding"/>
    <property type="evidence" value="ECO:0007669"/>
    <property type="project" value="UniProtKB-KW"/>
</dbReference>
<dbReference type="GO" id="GO:0009378">
    <property type="term" value="F:four-way junction helicase activity"/>
    <property type="evidence" value="ECO:0007669"/>
    <property type="project" value="TreeGrafter"/>
</dbReference>
<comment type="caution">
    <text evidence="11">The sequence shown here is derived from an EMBL/GenBank/DDBJ whole genome shotgun (WGS) entry which is preliminary data.</text>
</comment>
<feature type="domain" description="Helicase ATP-binding" evidence="9">
    <location>
        <begin position="64"/>
        <end position="241"/>
    </location>
</feature>
<keyword evidence="11" id="KW-0378">Hydrolase</keyword>
<gene>
    <name evidence="11" type="ORF">BDP27DRAFT_1387465</name>
</gene>
<dbReference type="InterPro" id="IPR011545">
    <property type="entry name" value="DEAD/DEAH_box_helicase_dom"/>
</dbReference>
<evidence type="ECO:0000256" key="1">
    <source>
        <dbReference type="ARBA" id="ARBA00005446"/>
    </source>
</evidence>
<evidence type="ECO:0000256" key="8">
    <source>
        <dbReference type="SAM" id="MobiDB-lite"/>
    </source>
</evidence>
<dbReference type="PROSITE" id="PS51192">
    <property type="entry name" value="HELICASE_ATP_BIND_1"/>
    <property type="match status" value="1"/>
</dbReference>
<keyword evidence="3" id="KW-0067">ATP-binding</keyword>
<evidence type="ECO:0000256" key="7">
    <source>
        <dbReference type="ARBA" id="ARBA00034808"/>
    </source>
</evidence>
<organism evidence="11 12">
    <name type="scientific">Rhodocollybia butyracea</name>
    <dbReference type="NCBI Taxonomy" id="206335"/>
    <lineage>
        <taxon>Eukaryota</taxon>
        <taxon>Fungi</taxon>
        <taxon>Dikarya</taxon>
        <taxon>Basidiomycota</taxon>
        <taxon>Agaricomycotina</taxon>
        <taxon>Agaricomycetes</taxon>
        <taxon>Agaricomycetidae</taxon>
        <taxon>Agaricales</taxon>
        <taxon>Marasmiineae</taxon>
        <taxon>Omphalotaceae</taxon>
        <taxon>Rhodocollybia</taxon>
    </lineage>
</organism>
<dbReference type="GO" id="GO:0006281">
    <property type="term" value="P:DNA repair"/>
    <property type="evidence" value="ECO:0007669"/>
    <property type="project" value="TreeGrafter"/>
</dbReference>
<comment type="similarity">
    <text evidence="1">Belongs to the helicase family. RecQ subfamily.</text>
</comment>
<dbReference type="Pfam" id="PF00271">
    <property type="entry name" value="Helicase_C"/>
    <property type="match status" value="1"/>
</dbReference>
<evidence type="ECO:0000256" key="2">
    <source>
        <dbReference type="ARBA" id="ARBA00022741"/>
    </source>
</evidence>